<gene>
    <name evidence="1" type="ORF">OB919_15890</name>
</gene>
<evidence type="ECO:0000313" key="1">
    <source>
        <dbReference type="EMBL" id="MCU4753446.1"/>
    </source>
</evidence>
<organism evidence="1 2">
    <name type="scientific">Natronosalvus hydrolyticus</name>
    <dbReference type="NCBI Taxonomy" id="2979988"/>
    <lineage>
        <taxon>Archaea</taxon>
        <taxon>Methanobacteriati</taxon>
        <taxon>Methanobacteriota</taxon>
        <taxon>Stenosarchaea group</taxon>
        <taxon>Halobacteria</taxon>
        <taxon>Halobacteriales</taxon>
        <taxon>Natrialbaceae</taxon>
        <taxon>Natronosalvus</taxon>
    </lineage>
</organism>
<dbReference type="AlphaFoldDB" id="A0AAP3E7B8"/>
<name>A0AAP3E7B8_9EURY</name>
<evidence type="ECO:0000313" key="2">
    <source>
        <dbReference type="Proteomes" id="UP001321047"/>
    </source>
</evidence>
<reference evidence="1 2" key="1">
    <citation type="submission" date="2022-09" db="EMBL/GenBank/DDBJ databases">
        <title>Enrichment on poylsaccharides allowed isolation of novel metabolic and taxonomic groups of Haloarchaea.</title>
        <authorList>
            <person name="Sorokin D.Y."/>
            <person name="Elcheninov A.G."/>
            <person name="Khizhniak T.V."/>
            <person name="Kolganova T.V."/>
            <person name="Kublanov I.V."/>
        </authorList>
    </citation>
    <scope>NUCLEOTIDE SEQUENCE [LARGE SCALE GENOMIC DNA]</scope>
    <source>
        <strain evidence="1 2">AArc-curdl1</strain>
    </source>
</reference>
<dbReference type="Proteomes" id="UP001321047">
    <property type="component" value="Unassembled WGS sequence"/>
</dbReference>
<accession>A0AAP3E7B8</accession>
<dbReference type="EMBL" id="JAOPJZ010000017">
    <property type="protein sequence ID" value="MCU4753446.1"/>
    <property type="molecule type" value="Genomic_DNA"/>
</dbReference>
<protein>
    <submittedName>
        <fullName evidence="1">Uncharacterized protein</fullName>
    </submittedName>
</protein>
<dbReference type="RefSeq" id="WP_342809763.1">
    <property type="nucleotide sequence ID" value="NZ_JAOPJZ010000017.1"/>
</dbReference>
<comment type="caution">
    <text evidence="1">The sequence shown here is derived from an EMBL/GenBank/DDBJ whole genome shotgun (WGS) entry which is preliminary data.</text>
</comment>
<proteinExistence type="predicted"/>
<keyword evidence="2" id="KW-1185">Reference proteome</keyword>
<sequence>MAEAQLQKPVEELVDILPLEDVRMGEEEIRFLENSAGTLYVVEEEKTSGNRRDIEIEPGAEVGRIEAGDQLEITKVDPADLDESDLQDVAGNANMGD</sequence>